<comment type="caution">
    <text evidence="2">The sequence shown here is derived from an EMBL/GenBank/DDBJ whole genome shotgun (WGS) entry which is preliminary data.</text>
</comment>
<feature type="compositionally biased region" description="Basic and acidic residues" evidence="1">
    <location>
        <begin position="96"/>
        <end position="114"/>
    </location>
</feature>
<reference evidence="2" key="1">
    <citation type="journal article" date="2022" name="bioRxiv">
        <title>Sequencing and chromosome-scale assembly of the giantPleurodeles waltlgenome.</title>
        <authorList>
            <person name="Brown T."/>
            <person name="Elewa A."/>
            <person name="Iarovenko S."/>
            <person name="Subramanian E."/>
            <person name="Araus A.J."/>
            <person name="Petzold A."/>
            <person name="Susuki M."/>
            <person name="Suzuki K.-i.T."/>
            <person name="Hayashi T."/>
            <person name="Toyoda A."/>
            <person name="Oliveira C."/>
            <person name="Osipova E."/>
            <person name="Leigh N.D."/>
            <person name="Simon A."/>
            <person name="Yun M.H."/>
        </authorList>
    </citation>
    <scope>NUCLEOTIDE SEQUENCE</scope>
    <source>
        <strain evidence="2">20211129_DDA</strain>
        <tissue evidence="2">Liver</tissue>
    </source>
</reference>
<evidence type="ECO:0000313" key="2">
    <source>
        <dbReference type="EMBL" id="KAJ1208582.1"/>
    </source>
</evidence>
<dbReference type="EMBL" id="JANPWB010000002">
    <property type="protein sequence ID" value="KAJ1208582.1"/>
    <property type="molecule type" value="Genomic_DNA"/>
</dbReference>
<protein>
    <submittedName>
        <fullName evidence="2">Uncharacterized protein</fullName>
    </submittedName>
</protein>
<proteinExistence type="predicted"/>
<accession>A0AAV7W3W8</accession>
<feature type="region of interest" description="Disordered" evidence="1">
    <location>
        <begin position="73"/>
        <end position="124"/>
    </location>
</feature>
<dbReference type="Proteomes" id="UP001066276">
    <property type="component" value="Chromosome 1_2"/>
</dbReference>
<organism evidence="2 3">
    <name type="scientific">Pleurodeles waltl</name>
    <name type="common">Iberian ribbed newt</name>
    <dbReference type="NCBI Taxonomy" id="8319"/>
    <lineage>
        <taxon>Eukaryota</taxon>
        <taxon>Metazoa</taxon>
        <taxon>Chordata</taxon>
        <taxon>Craniata</taxon>
        <taxon>Vertebrata</taxon>
        <taxon>Euteleostomi</taxon>
        <taxon>Amphibia</taxon>
        <taxon>Batrachia</taxon>
        <taxon>Caudata</taxon>
        <taxon>Salamandroidea</taxon>
        <taxon>Salamandridae</taxon>
        <taxon>Pleurodelinae</taxon>
        <taxon>Pleurodeles</taxon>
    </lineage>
</organism>
<dbReference type="AlphaFoldDB" id="A0AAV7W3W8"/>
<evidence type="ECO:0000313" key="3">
    <source>
        <dbReference type="Proteomes" id="UP001066276"/>
    </source>
</evidence>
<gene>
    <name evidence="2" type="ORF">NDU88_003965</name>
</gene>
<evidence type="ECO:0000256" key="1">
    <source>
        <dbReference type="SAM" id="MobiDB-lite"/>
    </source>
</evidence>
<name>A0AAV7W3W8_PLEWA</name>
<feature type="compositionally biased region" description="Basic residues" evidence="1">
    <location>
        <begin position="75"/>
        <end position="85"/>
    </location>
</feature>
<feature type="compositionally biased region" description="Basic and acidic residues" evidence="1">
    <location>
        <begin position="9"/>
        <end position="18"/>
    </location>
</feature>
<feature type="compositionally biased region" description="Basic and acidic residues" evidence="1">
    <location>
        <begin position="28"/>
        <end position="60"/>
    </location>
</feature>
<feature type="region of interest" description="Disordered" evidence="1">
    <location>
        <begin position="1"/>
        <end position="60"/>
    </location>
</feature>
<keyword evidence="3" id="KW-1185">Reference proteome</keyword>
<sequence length="124" mass="14373">MRRRLTAGTRKDKKEDTGRGASGVWRRPRTDGIREHMTQRRRCKEQAKEEKSFGGRRTCPADREERTLIYQQRGSHMKTVPHLRRGVAFSANTTERTYEKEIGGRTRKDKKEDDTGGGALGVWR</sequence>